<evidence type="ECO:0000313" key="1">
    <source>
        <dbReference type="EMBL" id="KAF9643292.1"/>
    </source>
</evidence>
<sequence>MPAILNLKFKGNKSFVPFSNLSDVDSLTKTWKVCTKVASFLEQGQRLENLSWRLWHLQNLMVDSDNARSKREFKRLSKHMGDKLDKEKGRSIVELEAPGFKRNHSTDMIQQRAAEKERNREASLHSGPGTIQRMQFTFSVDQPTPAAMSGPVQKPDLKPSAEFNKPTRRTASAVAIDIMNHDNKEPSLTHCGRKASNATEPIIRQNDQSPASLRFPTLFSNDFDPRALYHPTPSRANPVSFGEGLTLSNANYFDIIRPTIELPLDELLTTVESPGPWSSATSLHEDFQSEDVDMKPVPSFYQPEQTDAPTTPSPLSNVAPLTPLTPAMDELPPLPIVNAKANKRPSLSVKTQNTRSTNVPSASLTGNQPTPHTAPGGVKAECSNCGATHTPLWRRGLNDELNCNACGLYCKLHKRPRPKNMRNAQGEGRSQNSASRQQQQQQQQETTEVVAATVSAQCYNCHTTATPLWRKDDEGKTVCNACGLYYKLHGSARPISMKSDVIRKRSRHDARRANGVEETPSASPGASRRTSPVTDGIANQQPTLSPDSTTQMSYDEAEFRTSSQSELMGALGDDHQFSQNSYSSSLGFNTFPGPYHPDYLSQNYLTPSDPPPFSSDDHTDEVADFRVNKRRRMSTDSASEPPSSAVSGYSSYAESYSTGVTSANHSRASSMDFPYNTYSSSFNYLRGTTSVLWHPPMLLPDGSPQVAHPPMSLPEESPMDFLHPPMLPHEDEALFAAYIHPPMTLPDSPPVSLNSLQLQHHAPTMTTGMEYAKHDQQHNFYESMNHHSMHTY</sequence>
<protein>
    <submittedName>
        <fullName evidence="1">Uncharacterized protein</fullName>
    </submittedName>
</protein>
<evidence type="ECO:0000313" key="2">
    <source>
        <dbReference type="Proteomes" id="UP000886501"/>
    </source>
</evidence>
<dbReference type="EMBL" id="MU118250">
    <property type="protein sequence ID" value="KAF9643292.1"/>
    <property type="molecule type" value="Genomic_DNA"/>
</dbReference>
<reference evidence="1" key="1">
    <citation type="submission" date="2019-10" db="EMBL/GenBank/DDBJ databases">
        <authorList>
            <consortium name="DOE Joint Genome Institute"/>
            <person name="Kuo A."/>
            <person name="Miyauchi S."/>
            <person name="Kiss E."/>
            <person name="Drula E."/>
            <person name="Kohler A."/>
            <person name="Sanchez-Garcia M."/>
            <person name="Andreopoulos B."/>
            <person name="Barry K.W."/>
            <person name="Bonito G."/>
            <person name="Buee M."/>
            <person name="Carver A."/>
            <person name="Chen C."/>
            <person name="Cichocki N."/>
            <person name="Clum A."/>
            <person name="Culley D."/>
            <person name="Crous P.W."/>
            <person name="Fauchery L."/>
            <person name="Girlanda M."/>
            <person name="Hayes R."/>
            <person name="Keri Z."/>
            <person name="Labutti K."/>
            <person name="Lipzen A."/>
            <person name="Lombard V."/>
            <person name="Magnuson J."/>
            <person name="Maillard F."/>
            <person name="Morin E."/>
            <person name="Murat C."/>
            <person name="Nolan M."/>
            <person name="Ohm R."/>
            <person name="Pangilinan J."/>
            <person name="Pereira M."/>
            <person name="Perotto S."/>
            <person name="Peter M."/>
            <person name="Riley R."/>
            <person name="Sitrit Y."/>
            <person name="Stielow B."/>
            <person name="Szollosi G."/>
            <person name="Zifcakova L."/>
            <person name="Stursova M."/>
            <person name="Spatafora J.W."/>
            <person name="Tedersoo L."/>
            <person name="Vaario L.-M."/>
            <person name="Yamada A."/>
            <person name="Yan M."/>
            <person name="Wang P."/>
            <person name="Xu J."/>
            <person name="Bruns T."/>
            <person name="Baldrian P."/>
            <person name="Vilgalys R."/>
            <person name="Henrissat B."/>
            <person name="Grigoriev I.V."/>
            <person name="Hibbett D."/>
            <person name="Nagy L.G."/>
            <person name="Martin F.M."/>
        </authorList>
    </citation>
    <scope>NUCLEOTIDE SEQUENCE</scope>
    <source>
        <strain evidence="1">P2</strain>
    </source>
</reference>
<accession>A0ACB6Z179</accession>
<proteinExistence type="predicted"/>
<reference evidence="1" key="2">
    <citation type="journal article" date="2020" name="Nat. Commun.">
        <title>Large-scale genome sequencing of mycorrhizal fungi provides insights into the early evolution of symbiotic traits.</title>
        <authorList>
            <person name="Miyauchi S."/>
            <person name="Kiss E."/>
            <person name="Kuo A."/>
            <person name="Drula E."/>
            <person name="Kohler A."/>
            <person name="Sanchez-Garcia M."/>
            <person name="Morin E."/>
            <person name="Andreopoulos B."/>
            <person name="Barry K.W."/>
            <person name="Bonito G."/>
            <person name="Buee M."/>
            <person name="Carver A."/>
            <person name="Chen C."/>
            <person name="Cichocki N."/>
            <person name="Clum A."/>
            <person name="Culley D."/>
            <person name="Crous P.W."/>
            <person name="Fauchery L."/>
            <person name="Girlanda M."/>
            <person name="Hayes R.D."/>
            <person name="Keri Z."/>
            <person name="LaButti K."/>
            <person name="Lipzen A."/>
            <person name="Lombard V."/>
            <person name="Magnuson J."/>
            <person name="Maillard F."/>
            <person name="Murat C."/>
            <person name="Nolan M."/>
            <person name="Ohm R.A."/>
            <person name="Pangilinan J."/>
            <person name="Pereira M.F."/>
            <person name="Perotto S."/>
            <person name="Peter M."/>
            <person name="Pfister S."/>
            <person name="Riley R."/>
            <person name="Sitrit Y."/>
            <person name="Stielow J.B."/>
            <person name="Szollosi G."/>
            <person name="Zifcakova L."/>
            <person name="Stursova M."/>
            <person name="Spatafora J.W."/>
            <person name="Tedersoo L."/>
            <person name="Vaario L.M."/>
            <person name="Yamada A."/>
            <person name="Yan M."/>
            <person name="Wang P."/>
            <person name="Xu J."/>
            <person name="Bruns T."/>
            <person name="Baldrian P."/>
            <person name="Vilgalys R."/>
            <person name="Dunand C."/>
            <person name="Henrissat B."/>
            <person name="Grigoriev I.V."/>
            <person name="Hibbett D."/>
            <person name="Nagy L.G."/>
            <person name="Martin F.M."/>
        </authorList>
    </citation>
    <scope>NUCLEOTIDE SEQUENCE</scope>
    <source>
        <strain evidence="1">P2</strain>
    </source>
</reference>
<organism evidence="1 2">
    <name type="scientific">Thelephora ganbajun</name>
    <name type="common">Ganba fungus</name>
    <dbReference type="NCBI Taxonomy" id="370292"/>
    <lineage>
        <taxon>Eukaryota</taxon>
        <taxon>Fungi</taxon>
        <taxon>Dikarya</taxon>
        <taxon>Basidiomycota</taxon>
        <taxon>Agaricomycotina</taxon>
        <taxon>Agaricomycetes</taxon>
        <taxon>Thelephorales</taxon>
        <taxon>Thelephoraceae</taxon>
        <taxon>Thelephora</taxon>
    </lineage>
</organism>
<gene>
    <name evidence="1" type="ORF">BDM02DRAFT_3191901</name>
</gene>
<name>A0ACB6Z179_THEGA</name>
<keyword evidence="2" id="KW-1185">Reference proteome</keyword>
<comment type="caution">
    <text evidence="1">The sequence shown here is derived from an EMBL/GenBank/DDBJ whole genome shotgun (WGS) entry which is preliminary data.</text>
</comment>
<dbReference type="Proteomes" id="UP000886501">
    <property type="component" value="Unassembled WGS sequence"/>
</dbReference>